<dbReference type="Pfam" id="PF00392">
    <property type="entry name" value="GntR"/>
    <property type="match status" value="1"/>
</dbReference>
<dbReference type="Pfam" id="PF07729">
    <property type="entry name" value="FCD"/>
    <property type="match status" value="1"/>
</dbReference>
<dbReference type="GO" id="GO:0003677">
    <property type="term" value="F:DNA binding"/>
    <property type="evidence" value="ECO:0007669"/>
    <property type="project" value="UniProtKB-KW"/>
</dbReference>
<dbReference type="InterPro" id="IPR000524">
    <property type="entry name" value="Tscrpt_reg_HTH_GntR"/>
</dbReference>
<feature type="region of interest" description="Disordered" evidence="4">
    <location>
        <begin position="1"/>
        <end position="36"/>
    </location>
</feature>
<dbReference type="RefSeq" id="WP_188944681.1">
    <property type="nucleotide sequence ID" value="NZ_BMNA01000016.1"/>
</dbReference>
<evidence type="ECO:0000313" key="7">
    <source>
        <dbReference type="Proteomes" id="UP000655208"/>
    </source>
</evidence>
<gene>
    <name evidence="6" type="ORF">GCM10011594_40470</name>
</gene>
<dbReference type="CDD" id="cd07377">
    <property type="entry name" value="WHTH_GntR"/>
    <property type="match status" value="1"/>
</dbReference>
<evidence type="ECO:0000256" key="3">
    <source>
        <dbReference type="ARBA" id="ARBA00023163"/>
    </source>
</evidence>
<evidence type="ECO:0000256" key="2">
    <source>
        <dbReference type="ARBA" id="ARBA00023125"/>
    </source>
</evidence>
<dbReference type="SMART" id="SM00345">
    <property type="entry name" value="HTH_GNTR"/>
    <property type="match status" value="1"/>
</dbReference>
<reference evidence="6" key="1">
    <citation type="journal article" date="2014" name="Int. J. Syst. Evol. Microbiol.">
        <title>Complete genome sequence of Corynebacterium casei LMG S-19264T (=DSM 44701T), isolated from a smear-ripened cheese.</title>
        <authorList>
            <consortium name="US DOE Joint Genome Institute (JGI-PGF)"/>
            <person name="Walter F."/>
            <person name="Albersmeier A."/>
            <person name="Kalinowski J."/>
            <person name="Ruckert C."/>
        </authorList>
    </citation>
    <scope>NUCLEOTIDE SEQUENCE</scope>
    <source>
        <strain evidence="6">CGMCC 4.7308</strain>
    </source>
</reference>
<dbReference type="InterPro" id="IPR008920">
    <property type="entry name" value="TF_FadR/GntR_C"/>
</dbReference>
<keyword evidence="1" id="KW-0805">Transcription regulation</keyword>
<protein>
    <submittedName>
        <fullName evidence="6">GntR family transcriptional regulator</fullName>
    </submittedName>
</protein>
<dbReference type="PANTHER" id="PTHR43537">
    <property type="entry name" value="TRANSCRIPTIONAL REGULATOR, GNTR FAMILY"/>
    <property type="match status" value="1"/>
</dbReference>
<dbReference type="SUPFAM" id="SSF48008">
    <property type="entry name" value="GntR ligand-binding domain-like"/>
    <property type="match status" value="1"/>
</dbReference>
<dbReference type="GO" id="GO:0003700">
    <property type="term" value="F:DNA-binding transcription factor activity"/>
    <property type="evidence" value="ECO:0007669"/>
    <property type="project" value="InterPro"/>
</dbReference>
<reference evidence="6" key="2">
    <citation type="submission" date="2020-09" db="EMBL/GenBank/DDBJ databases">
        <authorList>
            <person name="Sun Q."/>
            <person name="Zhou Y."/>
        </authorList>
    </citation>
    <scope>NUCLEOTIDE SEQUENCE</scope>
    <source>
        <strain evidence="6">CGMCC 4.7308</strain>
    </source>
</reference>
<dbReference type="InterPro" id="IPR036390">
    <property type="entry name" value="WH_DNA-bd_sf"/>
</dbReference>
<dbReference type="Gene3D" id="1.10.10.10">
    <property type="entry name" value="Winged helix-like DNA-binding domain superfamily/Winged helix DNA-binding domain"/>
    <property type="match status" value="1"/>
</dbReference>
<dbReference type="Gene3D" id="1.20.120.530">
    <property type="entry name" value="GntR ligand-binding domain-like"/>
    <property type="match status" value="1"/>
</dbReference>
<dbReference type="InterPro" id="IPR011711">
    <property type="entry name" value="GntR_C"/>
</dbReference>
<dbReference type="Proteomes" id="UP000655208">
    <property type="component" value="Unassembled WGS sequence"/>
</dbReference>
<dbReference type="InterPro" id="IPR036388">
    <property type="entry name" value="WH-like_DNA-bd_sf"/>
</dbReference>
<name>A0A917TBL8_9ACTN</name>
<sequence>MPADAAPGPGDPRDPAGDGGATGEVDGAGRAGAGAGLRTGPALRAVGARPSLRDEAIATLQAAIVAGELRPGVLYSAPTLAAQLGMSATPVREAMLDLVKEGLVETVRNKGFRVVELSDAELDELTALRLLVEVPTVADVARRGVSRVEAAELRQLADRIDTAAAAQDLIALNRADLEFHSRLLALAGNRALVELVRTLRTRSRLYGQARLADAGALHPTAHEHAEIVDLVAAGDADGAAELMRRHIGHVRGAWATGRPGEQQRQSGD</sequence>
<dbReference type="PANTHER" id="PTHR43537:SF45">
    <property type="entry name" value="GNTR FAMILY REGULATORY PROTEIN"/>
    <property type="match status" value="1"/>
</dbReference>
<proteinExistence type="predicted"/>
<dbReference type="PROSITE" id="PS50949">
    <property type="entry name" value="HTH_GNTR"/>
    <property type="match status" value="1"/>
</dbReference>
<dbReference type="SMART" id="SM00895">
    <property type="entry name" value="FCD"/>
    <property type="match status" value="1"/>
</dbReference>
<dbReference type="EMBL" id="BMNA01000016">
    <property type="protein sequence ID" value="GGM16299.1"/>
    <property type="molecule type" value="Genomic_DNA"/>
</dbReference>
<comment type="caution">
    <text evidence="6">The sequence shown here is derived from an EMBL/GenBank/DDBJ whole genome shotgun (WGS) entry which is preliminary data.</text>
</comment>
<evidence type="ECO:0000259" key="5">
    <source>
        <dbReference type="PROSITE" id="PS50949"/>
    </source>
</evidence>
<dbReference type="AlphaFoldDB" id="A0A917TBL8"/>
<evidence type="ECO:0000256" key="1">
    <source>
        <dbReference type="ARBA" id="ARBA00023015"/>
    </source>
</evidence>
<evidence type="ECO:0000313" key="6">
    <source>
        <dbReference type="EMBL" id="GGM16299.1"/>
    </source>
</evidence>
<keyword evidence="2" id="KW-0238">DNA-binding</keyword>
<dbReference type="SUPFAM" id="SSF46785">
    <property type="entry name" value="Winged helix' DNA-binding domain"/>
    <property type="match status" value="1"/>
</dbReference>
<keyword evidence="3" id="KW-0804">Transcription</keyword>
<organism evidence="6 7">
    <name type="scientific">Nakamurella endophytica</name>
    <dbReference type="NCBI Taxonomy" id="1748367"/>
    <lineage>
        <taxon>Bacteria</taxon>
        <taxon>Bacillati</taxon>
        <taxon>Actinomycetota</taxon>
        <taxon>Actinomycetes</taxon>
        <taxon>Nakamurellales</taxon>
        <taxon>Nakamurellaceae</taxon>
        <taxon>Nakamurella</taxon>
    </lineage>
</organism>
<evidence type="ECO:0000256" key="4">
    <source>
        <dbReference type="SAM" id="MobiDB-lite"/>
    </source>
</evidence>
<accession>A0A917TBL8</accession>
<feature type="domain" description="HTH gntR-type" evidence="5">
    <location>
        <begin position="50"/>
        <end position="117"/>
    </location>
</feature>
<keyword evidence="7" id="KW-1185">Reference proteome</keyword>